<proteinExistence type="predicted"/>
<dbReference type="Gene3D" id="3.10.129.10">
    <property type="entry name" value="Hotdog Thioesterase"/>
    <property type="match status" value="1"/>
</dbReference>
<gene>
    <name evidence="1" type="ORF">BSL82_04725</name>
</gene>
<evidence type="ECO:0000313" key="1">
    <source>
        <dbReference type="EMBL" id="API58702.1"/>
    </source>
</evidence>
<protein>
    <submittedName>
        <fullName evidence="1">Acyl dehydratase</fullName>
    </submittedName>
</protein>
<dbReference type="STRING" id="1921510.BSL82_04725"/>
<dbReference type="CDD" id="cd03441">
    <property type="entry name" value="R_hydratase_like"/>
    <property type="match status" value="1"/>
</dbReference>
<keyword evidence="2" id="KW-1185">Reference proteome</keyword>
<dbReference type="Proteomes" id="UP000182063">
    <property type="component" value="Chromosome"/>
</dbReference>
<dbReference type="InterPro" id="IPR029069">
    <property type="entry name" value="HotDog_dom_sf"/>
</dbReference>
<dbReference type="OrthoDB" id="9796589at2"/>
<dbReference type="AlphaFoldDB" id="A0A1L3ZST4"/>
<organism evidence="1 2">
    <name type="scientific">Tardibacter chloracetimidivorans</name>
    <dbReference type="NCBI Taxonomy" id="1921510"/>
    <lineage>
        <taxon>Bacteria</taxon>
        <taxon>Pseudomonadati</taxon>
        <taxon>Pseudomonadota</taxon>
        <taxon>Alphaproteobacteria</taxon>
        <taxon>Sphingomonadales</taxon>
        <taxon>Sphingomonadaceae</taxon>
        <taxon>Tardibacter</taxon>
    </lineage>
</organism>
<dbReference type="PANTHER" id="PTHR43664">
    <property type="entry name" value="MONOAMINE OXIDASE-RELATED"/>
    <property type="match status" value="1"/>
</dbReference>
<dbReference type="KEGG" id="sphj:BSL82_04725"/>
<dbReference type="InterPro" id="IPR052342">
    <property type="entry name" value="MCH/BMMD"/>
</dbReference>
<reference evidence="2" key="1">
    <citation type="submission" date="2016-11" db="EMBL/GenBank/DDBJ databases">
        <title>Complete Genome Sequence of alachlor-degrading Sphingomonas sp. strain JJ-A5.</title>
        <authorList>
            <person name="Lee H."/>
            <person name="Ka J.-O."/>
        </authorList>
    </citation>
    <scope>NUCLEOTIDE SEQUENCE [LARGE SCALE GENOMIC DNA]</scope>
    <source>
        <strain evidence="2">JJ-A5</strain>
    </source>
</reference>
<dbReference type="SUPFAM" id="SSF54637">
    <property type="entry name" value="Thioesterase/thiol ester dehydrase-isomerase"/>
    <property type="match status" value="1"/>
</dbReference>
<dbReference type="EMBL" id="CP018221">
    <property type="protein sequence ID" value="API58702.1"/>
    <property type="molecule type" value="Genomic_DNA"/>
</dbReference>
<evidence type="ECO:0000313" key="2">
    <source>
        <dbReference type="Proteomes" id="UP000182063"/>
    </source>
</evidence>
<accession>A0A1L3ZST4</accession>
<dbReference type="PANTHER" id="PTHR43664:SF1">
    <property type="entry name" value="BETA-METHYLMALYL-COA DEHYDRATASE"/>
    <property type="match status" value="1"/>
</dbReference>
<name>A0A1L3ZST4_9SPHN</name>
<sequence length="171" mass="18542">MTGSVAALPVLGQGLFWQQLSQGARFRTFRRLITEADLVAFISCTGMLESIFIDPEFEGRAIAGRPIPAALTYTLIEGFQLQSICQGTGLALLEVSMKAHRPVQVCDTISAIVTIESIRPTSRGGRAVVTSFVEVYNQDETLVLSYWVSRLIAGQPLLPSPSIWAADEASP</sequence>